<gene>
    <name evidence="16" type="ORF">HED64_00370</name>
</gene>
<evidence type="ECO:0000256" key="10">
    <source>
        <dbReference type="ARBA" id="ARBA00023033"/>
    </source>
</evidence>
<keyword evidence="7" id="KW-0274">FAD</keyword>
<comment type="catalytic activity">
    <reaction evidence="15">
        <text>L-lysine + NADPH + O2 = N(6)-hydroxy-L-lysine + NADP(+) + H2O</text>
        <dbReference type="Rhea" id="RHEA:23228"/>
        <dbReference type="ChEBI" id="CHEBI:15377"/>
        <dbReference type="ChEBI" id="CHEBI:15379"/>
        <dbReference type="ChEBI" id="CHEBI:32551"/>
        <dbReference type="ChEBI" id="CHEBI:57783"/>
        <dbReference type="ChEBI" id="CHEBI:57820"/>
        <dbReference type="ChEBI" id="CHEBI:58349"/>
        <dbReference type="EC" id="1.14.13.59"/>
    </reaction>
</comment>
<organism evidence="16 17">
    <name type="scientific">Paeniglutamicibacter terrestris</name>
    <dbReference type="NCBI Taxonomy" id="2723403"/>
    <lineage>
        <taxon>Bacteria</taxon>
        <taxon>Bacillati</taxon>
        <taxon>Actinomycetota</taxon>
        <taxon>Actinomycetes</taxon>
        <taxon>Micrococcales</taxon>
        <taxon>Micrococcaceae</taxon>
        <taxon>Paeniglutamicibacter</taxon>
    </lineage>
</organism>
<dbReference type="GO" id="GO:0004497">
    <property type="term" value="F:monooxygenase activity"/>
    <property type="evidence" value="ECO:0007669"/>
    <property type="project" value="UniProtKB-KW"/>
</dbReference>
<evidence type="ECO:0000256" key="13">
    <source>
        <dbReference type="ARBA" id="ARBA00032493"/>
    </source>
</evidence>
<comment type="pathway">
    <text evidence="2">Siderophore biosynthesis.</text>
</comment>
<evidence type="ECO:0000256" key="4">
    <source>
        <dbReference type="ARBA" id="ARBA00013076"/>
    </source>
</evidence>
<dbReference type="Pfam" id="PF13434">
    <property type="entry name" value="Lys_Orn_oxgnase"/>
    <property type="match status" value="1"/>
</dbReference>
<dbReference type="EC" id="1.14.13.59" evidence="4"/>
<evidence type="ECO:0000256" key="6">
    <source>
        <dbReference type="ARBA" id="ARBA00022630"/>
    </source>
</evidence>
<dbReference type="Gene3D" id="3.50.50.60">
    <property type="entry name" value="FAD/NAD(P)-binding domain"/>
    <property type="match status" value="1"/>
</dbReference>
<comment type="similarity">
    <text evidence="3">Belongs to the lysine N(6)-hydroxylase/L-ornithine N(5)-oxygenase family.</text>
</comment>
<evidence type="ECO:0000256" key="11">
    <source>
        <dbReference type="ARBA" id="ARBA00029939"/>
    </source>
</evidence>
<dbReference type="RefSeq" id="WP_168150188.1">
    <property type="nucleotide sequence ID" value="NZ_JAAWVT010000001.1"/>
</dbReference>
<dbReference type="PANTHER" id="PTHR42802:SF1">
    <property type="entry name" value="L-ORNITHINE N(5)-MONOOXYGENASE"/>
    <property type="match status" value="1"/>
</dbReference>
<protein>
    <recommendedName>
        <fullName evidence="5">L-lysine N6-monooxygenase MbtG</fullName>
        <ecNumber evidence="4">1.14.13.59</ecNumber>
    </recommendedName>
    <alternativeName>
        <fullName evidence="14">Lysine 6-N-hydroxylase</fullName>
    </alternativeName>
    <alternativeName>
        <fullName evidence="13">Lysine N6-hydroxylase</fullName>
    </alternativeName>
    <alternativeName>
        <fullName evidence="11">Lysine-N-oxygenase</fullName>
    </alternativeName>
    <alternativeName>
        <fullName evidence="12">Mycobactin synthase protein G</fullName>
    </alternativeName>
</protein>
<proteinExistence type="inferred from homology"/>
<keyword evidence="10 16" id="KW-0503">Monooxygenase</keyword>
<reference evidence="16 17" key="1">
    <citation type="submission" date="2020-04" db="EMBL/GenBank/DDBJ databases">
        <title>Paeniglutamicibacter sp. ANT13_2, a novel actinomycete isolated from sediment in Antarctica.</title>
        <authorList>
            <person name="Sakdapetsiri C."/>
            <person name="Pinyakong O."/>
        </authorList>
    </citation>
    <scope>NUCLEOTIDE SEQUENCE [LARGE SCALE GENOMIC DNA]</scope>
    <source>
        <strain evidence="16 17">ANT13_2</strain>
    </source>
</reference>
<keyword evidence="17" id="KW-1185">Reference proteome</keyword>
<evidence type="ECO:0000256" key="8">
    <source>
        <dbReference type="ARBA" id="ARBA00022857"/>
    </source>
</evidence>
<keyword evidence="8" id="KW-0521">NADP</keyword>
<evidence type="ECO:0000313" key="17">
    <source>
        <dbReference type="Proteomes" id="UP000746595"/>
    </source>
</evidence>
<comment type="cofactor">
    <cofactor evidence="1">
        <name>FAD</name>
        <dbReference type="ChEBI" id="CHEBI:57692"/>
    </cofactor>
</comment>
<evidence type="ECO:0000313" key="16">
    <source>
        <dbReference type="EMBL" id="NKG19158.1"/>
    </source>
</evidence>
<dbReference type="PANTHER" id="PTHR42802">
    <property type="entry name" value="MONOOXYGENASE"/>
    <property type="match status" value="1"/>
</dbReference>
<sequence>MSITALDTERIYDAIGIGAGPFNLGFAALADPVYGLEVLVLESAEEFAWHPGMMLEGTHLQVPFMADLVTMADPANPLSFLSYLKESGRLYSFYIRENFYPLREEYNNYLRWAAARLPSVRFGAHVAAARFADGVYELDVHTSDGVHTVLTKHLVLGTGTSPYVPASVPECVISSPAAVHTSGYRPARETIASGSRIAVVGSGQSAAEVFADLLGSLRPDQHLQWVTRSARFFPLEYTKLTLEMTSPEYIDHFHSLPQGTRDALSASQKGLYKGINADLIDEIHEMLYRRQVSGHAPVTLRAATALQGVEHRDGALHINLRNQDDGGEFSTVTDTLVLATGYTYREPEFLTGLGDRVNRLPDGRLAVDRNYAISPAGDILVQNAELHTHGFTAPDLGMGAYRNAVIINRILGREHYLVEKRIGFQHFGSPEAATSAQPAPALLGARA</sequence>
<dbReference type="InterPro" id="IPR036188">
    <property type="entry name" value="FAD/NAD-bd_sf"/>
</dbReference>
<dbReference type="InterPro" id="IPR025700">
    <property type="entry name" value="Lys/Orn_oxygenase"/>
</dbReference>
<evidence type="ECO:0000256" key="14">
    <source>
        <dbReference type="ARBA" id="ARBA00032738"/>
    </source>
</evidence>
<accession>A0ABX1FYY3</accession>
<dbReference type="Proteomes" id="UP000746595">
    <property type="component" value="Unassembled WGS sequence"/>
</dbReference>
<evidence type="ECO:0000256" key="9">
    <source>
        <dbReference type="ARBA" id="ARBA00023002"/>
    </source>
</evidence>
<comment type="caution">
    <text evidence="16">The sequence shown here is derived from an EMBL/GenBank/DDBJ whole genome shotgun (WGS) entry which is preliminary data.</text>
</comment>
<dbReference type="EMBL" id="JAAWVT010000001">
    <property type="protein sequence ID" value="NKG19158.1"/>
    <property type="molecule type" value="Genomic_DNA"/>
</dbReference>
<evidence type="ECO:0000256" key="5">
    <source>
        <dbReference type="ARBA" id="ARBA00016406"/>
    </source>
</evidence>
<keyword evidence="6" id="KW-0285">Flavoprotein</keyword>
<keyword evidence="9" id="KW-0560">Oxidoreductase</keyword>
<evidence type="ECO:0000256" key="15">
    <source>
        <dbReference type="ARBA" id="ARBA00048407"/>
    </source>
</evidence>
<evidence type="ECO:0000256" key="12">
    <source>
        <dbReference type="ARBA" id="ARBA00031158"/>
    </source>
</evidence>
<evidence type="ECO:0000256" key="2">
    <source>
        <dbReference type="ARBA" id="ARBA00004924"/>
    </source>
</evidence>
<evidence type="ECO:0000256" key="3">
    <source>
        <dbReference type="ARBA" id="ARBA00007588"/>
    </source>
</evidence>
<evidence type="ECO:0000256" key="7">
    <source>
        <dbReference type="ARBA" id="ARBA00022827"/>
    </source>
</evidence>
<dbReference type="SUPFAM" id="SSF51905">
    <property type="entry name" value="FAD/NAD(P)-binding domain"/>
    <property type="match status" value="2"/>
</dbReference>
<name>A0ABX1FYY3_9MICC</name>
<evidence type="ECO:0000256" key="1">
    <source>
        <dbReference type="ARBA" id="ARBA00001974"/>
    </source>
</evidence>